<dbReference type="RefSeq" id="WP_377409930.1">
    <property type="nucleotide sequence ID" value="NZ_JBHSCY010000002.1"/>
</dbReference>
<protein>
    <submittedName>
        <fullName evidence="3">YybH family protein</fullName>
    </submittedName>
</protein>
<sequence length="150" mass="17527">MKIYSFLLFLFFSSSLCSQTFIGNQKDIDKILSNIKSFSVSVMNSDYKSIGLAYTEDAKIFPNNKEILKGKEAIINYWVLPKGFKTKYHKIKPEEIKIIGDEAYDYGYYEGITLRPDGSESNWKGKYVIVWKKINGDWKMYLDIWNSIKQ</sequence>
<dbReference type="InterPro" id="IPR027843">
    <property type="entry name" value="DUF4440"/>
</dbReference>
<evidence type="ECO:0000313" key="4">
    <source>
        <dbReference type="Proteomes" id="UP001595826"/>
    </source>
</evidence>
<accession>A0ABV8RCN7</accession>
<dbReference type="Proteomes" id="UP001595826">
    <property type="component" value="Unassembled WGS sequence"/>
</dbReference>
<keyword evidence="4" id="KW-1185">Reference proteome</keyword>
<dbReference type="EMBL" id="JBHSCY010000002">
    <property type="protein sequence ID" value="MFC4269044.1"/>
    <property type="molecule type" value="Genomic_DNA"/>
</dbReference>
<proteinExistence type="predicted"/>
<organism evidence="3 4">
    <name type="scientific">Polaribacter marinivivus</name>
    <dbReference type="NCBI Taxonomy" id="1524260"/>
    <lineage>
        <taxon>Bacteria</taxon>
        <taxon>Pseudomonadati</taxon>
        <taxon>Bacteroidota</taxon>
        <taxon>Flavobacteriia</taxon>
        <taxon>Flavobacteriales</taxon>
        <taxon>Flavobacteriaceae</taxon>
    </lineage>
</organism>
<evidence type="ECO:0000313" key="3">
    <source>
        <dbReference type="EMBL" id="MFC4269044.1"/>
    </source>
</evidence>
<dbReference type="InterPro" id="IPR032710">
    <property type="entry name" value="NTF2-like_dom_sf"/>
</dbReference>
<dbReference type="SUPFAM" id="SSF54427">
    <property type="entry name" value="NTF2-like"/>
    <property type="match status" value="1"/>
</dbReference>
<feature type="signal peptide" evidence="1">
    <location>
        <begin position="1"/>
        <end position="18"/>
    </location>
</feature>
<gene>
    <name evidence="3" type="ORF">ACFOWD_09030</name>
</gene>
<dbReference type="Gene3D" id="3.10.450.50">
    <property type="match status" value="1"/>
</dbReference>
<reference evidence="4" key="1">
    <citation type="journal article" date="2019" name="Int. J. Syst. Evol. Microbiol.">
        <title>The Global Catalogue of Microorganisms (GCM) 10K type strain sequencing project: providing services to taxonomists for standard genome sequencing and annotation.</title>
        <authorList>
            <consortium name="The Broad Institute Genomics Platform"/>
            <consortium name="The Broad Institute Genome Sequencing Center for Infectious Disease"/>
            <person name="Wu L."/>
            <person name="Ma J."/>
        </authorList>
    </citation>
    <scope>NUCLEOTIDE SEQUENCE [LARGE SCALE GENOMIC DNA]</scope>
    <source>
        <strain evidence="4">CECT 8655</strain>
    </source>
</reference>
<comment type="caution">
    <text evidence="3">The sequence shown here is derived from an EMBL/GenBank/DDBJ whole genome shotgun (WGS) entry which is preliminary data.</text>
</comment>
<feature type="domain" description="DUF4440" evidence="2">
    <location>
        <begin position="42"/>
        <end position="140"/>
    </location>
</feature>
<feature type="chain" id="PRO_5047145945" evidence="1">
    <location>
        <begin position="19"/>
        <end position="150"/>
    </location>
</feature>
<keyword evidence="1" id="KW-0732">Signal</keyword>
<dbReference type="Pfam" id="PF14534">
    <property type="entry name" value="DUF4440"/>
    <property type="match status" value="1"/>
</dbReference>
<evidence type="ECO:0000256" key="1">
    <source>
        <dbReference type="SAM" id="SignalP"/>
    </source>
</evidence>
<evidence type="ECO:0000259" key="2">
    <source>
        <dbReference type="Pfam" id="PF14534"/>
    </source>
</evidence>
<name>A0ABV8RCN7_9FLAO</name>